<dbReference type="SUPFAM" id="SSF49870">
    <property type="entry name" value="Osmotin, thaumatin-like protein"/>
    <property type="match status" value="1"/>
</dbReference>
<evidence type="ECO:0000313" key="2">
    <source>
        <dbReference type="EMBL" id="RUS24252.1"/>
    </source>
</evidence>
<dbReference type="Pfam" id="PF00314">
    <property type="entry name" value="Thaumatin"/>
    <property type="match status" value="1"/>
</dbReference>
<dbReference type="PRINTS" id="PR00347">
    <property type="entry name" value="THAUMATIN"/>
</dbReference>
<comment type="caution">
    <text evidence="2">The sequence shown here is derived from an EMBL/GenBank/DDBJ whole genome shotgun (WGS) entry which is preliminary data.</text>
</comment>
<sequence length="208" mass="22074">MKFAISSVISALALLSVSVVDAGVAHKRAAPHTITVVNRCSFPIWPALFTSAGGQPSPSTTGWKQESGKSYTLTVPGNWNGRLWGRTNCDFSKSGLQNCDTGYCVGGLQCQNPGVPPVTLAEFNMCTSPQPPNPPTDNPQFISSTQVATPATVKLSINRNMSVTTTSCATNRSQRAAAARATTRTNTYVATGASSRPRRAAKLNYHIK</sequence>
<dbReference type="Gene3D" id="2.60.110.10">
    <property type="entry name" value="Thaumatin"/>
    <property type="match status" value="1"/>
</dbReference>
<dbReference type="EMBL" id="RBNJ01016657">
    <property type="protein sequence ID" value="RUS24252.1"/>
    <property type="molecule type" value="Genomic_DNA"/>
</dbReference>
<gene>
    <name evidence="2" type="ORF">BC938DRAFT_473884</name>
</gene>
<evidence type="ECO:0000313" key="3">
    <source>
        <dbReference type="Proteomes" id="UP000274822"/>
    </source>
</evidence>
<dbReference type="InterPro" id="IPR037176">
    <property type="entry name" value="Osmotin/thaumatin-like_sf"/>
</dbReference>
<dbReference type="PROSITE" id="PS51367">
    <property type="entry name" value="THAUMATIN_2"/>
    <property type="match status" value="1"/>
</dbReference>
<proteinExistence type="predicted"/>
<reference evidence="2 3" key="1">
    <citation type="journal article" date="2018" name="New Phytol.">
        <title>Phylogenomics of Endogonaceae and evolution of mycorrhizas within Mucoromycota.</title>
        <authorList>
            <person name="Chang Y."/>
            <person name="Desiro A."/>
            <person name="Na H."/>
            <person name="Sandor L."/>
            <person name="Lipzen A."/>
            <person name="Clum A."/>
            <person name="Barry K."/>
            <person name="Grigoriev I.V."/>
            <person name="Martin F.M."/>
            <person name="Stajich J.E."/>
            <person name="Smith M.E."/>
            <person name="Bonito G."/>
            <person name="Spatafora J.W."/>
        </authorList>
    </citation>
    <scope>NUCLEOTIDE SEQUENCE [LARGE SCALE GENOMIC DNA]</scope>
    <source>
        <strain evidence="2 3">AD002</strain>
    </source>
</reference>
<evidence type="ECO:0000256" key="1">
    <source>
        <dbReference type="SAM" id="SignalP"/>
    </source>
</evidence>
<dbReference type="SMART" id="SM00205">
    <property type="entry name" value="THN"/>
    <property type="match status" value="1"/>
</dbReference>
<protein>
    <submittedName>
        <fullName evidence="2">Thaumatin family-domain-containing protein</fullName>
    </submittedName>
</protein>
<keyword evidence="3" id="KW-1185">Reference proteome</keyword>
<dbReference type="InterPro" id="IPR001938">
    <property type="entry name" value="Thaumatin"/>
</dbReference>
<organism evidence="2 3">
    <name type="scientific">Jimgerdemannia flammicorona</name>
    <dbReference type="NCBI Taxonomy" id="994334"/>
    <lineage>
        <taxon>Eukaryota</taxon>
        <taxon>Fungi</taxon>
        <taxon>Fungi incertae sedis</taxon>
        <taxon>Mucoromycota</taxon>
        <taxon>Mucoromycotina</taxon>
        <taxon>Endogonomycetes</taxon>
        <taxon>Endogonales</taxon>
        <taxon>Endogonaceae</taxon>
        <taxon>Jimgerdemannia</taxon>
    </lineage>
</organism>
<dbReference type="PANTHER" id="PTHR31048">
    <property type="entry name" value="OS03G0233200 PROTEIN"/>
    <property type="match status" value="1"/>
</dbReference>
<keyword evidence="1" id="KW-0732">Signal</keyword>
<dbReference type="Proteomes" id="UP000274822">
    <property type="component" value="Unassembled WGS sequence"/>
</dbReference>
<name>A0A433Q3E3_9FUNG</name>
<feature type="chain" id="PRO_5019450414" evidence="1">
    <location>
        <begin position="23"/>
        <end position="208"/>
    </location>
</feature>
<accession>A0A433Q3E3</accession>
<dbReference type="AlphaFoldDB" id="A0A433Q3E3"/>
<feature type="signal peptide" evidence="1">
    <location>
        <begin position="1"/>
        <end position="22"/>
    </location>
</feature>